<accession>A0A3Q7FCR0</accession>
<reference evidence="1" key="2">
    <citation type="submission" date="2019-01" db="UniProtKB">
        <authorList>
            <consortium name="EnsemblPlants"/>
        </authorList>
    </citation>
    <scope>IDENTIFICATION</scope>
    <source>
        <strain evidence="1">cv. Heinz 1706</strain>
    </source>
</reference>
<protein>
    <submittedName>
        <fullName evidence="1">Uncharacterized protein</fullName>
    </submittedName>
</protein>
<dbReference type="EnsemblPlants" id="Solyc01g107853.1.1">
    <property type="protein sequence ID" value="Solyc01g107853.1.1"/>
    <property type="gene ID" value="Solyc01g107853.1"/>
</dbReference>
<sequence length="71" mass="7907">MAKTMMMNSFFKIAAPSNIGFHGTSYFALCATDSVMPYKPFMNISSDSDAFVIPNLPHQIKLTRTQLAPFD</sequence>
<dbReference type="InParanoid" id="A0A3Q7FCR0"/>
<dbReference type="AlphaFoldDB" id="A0A3Q7FCR0"/>
<name>A0A3Q7FCR0_SOLLC</name>
<evidence type="ECO:0000313" key="1">
    <source>
        <dbReference type="EnsemblPlants" id="Solyc01g107853.1.1"/>
    </source>
</evidence>
<reference evidence="1" key="1">
    <citation type="journal article" date="2012" name="Nature">
        <title>The tomato genome sequence provides insights into fleshy fruit evolution.</title>
        <authorList>
            <consortium name="Tomato Genome Consortium"/>
        </authorList>
    </citation>
    <scope>NUCLEOTIDE SEQUENCE [LARGE SCALE GENOMIC DNA]</scope>
    <source>
        <strain evidence="1">cv. Heinz 1706</strain>
    </source>
</reference>
<dbReference type="Gramene" id="Solyc01g107853.1.1">
    <property type="protein sequence ID" value="Solyc01g107853.1.1"/>
    <property type="gene ID" value="Solyc01g107853.1"/>
</dbReference>
<dbReference type="Proteomes" id="UP000004994">
    <property type="component" value="Chromosome 1"/>
</dbReference>
<keyword evidence="2" id="KW-1185">Reference proteome</keyword>
<evidence type="ECO:0000313" key="2">
    <source>
        <dbReference type="Proteomes" id="UP000004994"/>
    </source>
</evidence>
<proteinExistence type="predicted"/>
<organism evidence="1">
    <name type="scientific">Solanum lycopersicum</name>
    <name type="common">Tomato</name>
    <name type="synonym">Lycopersicon esculentum</name>
    <dbReference type="NCBI Taxonomy" id="4081"/>
    <lineage>
        <taxon>Eukaryota</taxon>
        <taxon>Viridiplantae</taxon>
        <taxon>Streptophyta</taxon>
        <taxon>Embryophyta</taxon>
        <taxon>Tracheophyta</taxon>
        <taxon>Spermatophyta</taxon>
        <taxon>Magnoliopsida</taxon>
        <taxon>eudicotyledons</taxon>
        <taxon>Gunneridae</taxon>
        <taxon>Pentapetalae</taxon>
        <taxon>asterids</taxon>
        <taxon>lamiids</taxon>
        <taxon>Solanales</taxon>
        <taxon>Solanaceae</taxon>
        <taxon>Solanoideae</taxon>
        <taxon>Solaneae</taxon>
        <taxon>Solanum</taxon>
        <taxon>Solanum subgen. Lycopersicon</taxon>
    </lineage>
</organism>